<protein>
    <recommendedName>
        <fullName evidence="2">Antitoxin</fullName>
    </recommendedName>
</protein>
<comment type="caution">
    <text evidence="3">The sequence shown here is derived from an EMBL/GenBank/DDBJ whole genome shotgun (WGS) entry which is preliminary data.</text>
</comment>
<evidence type="ECO:0000313" key="3">
    <source>
        <dbReference type="EMBL" id="MDG3007531.1"/>
    </source>
</evidence>
<dbReference type="Proteomes" id="UP001216907">
    <property type="component" value="Unassembled WGS sequence"/>
</dbReference>
<reference evidence="3 4" key="1">
    <citation type="submission" date="2023-03" db="EMBL/GenBank/DDBJ databases">
        <title>Paludisphaera mucosa sp. nov. a novel planctomycete from northern fen.</title>
        <authorList>
            <person name="Ivanova A."/>
        </authorList>
    </citation>
    <scope>NUCLEOTIDE SEQUENCE [LARGE SCALE GENOMIC DNA]</scope>
    <source>
        <strain evidence="3 4">Pla2</strain>
    </source>
</reference>
<name>A0ABT6FIX1_9BACT</name>
<proteinExistence type="inferred from homology"/>
<dbReference type="PANTHER" id="PTHR35377">
    <property type="entry name" value="ANTITOXIN VAPB49-RELATED-RELATED"/>
    <property type="match status" value="1"/>
</dbReference>
<evidence type="ECO:0000256" key="1">
    <source>
        <dbReference type="ARBA" id="ARBA00009981"/>
    </source>
</evidence>
<dbReference type="EMBL" id="JARRAG010000002">
    <property type="protein sequence ID" value="MDG3007531.1"/>
    <property type="molecule type" value="Genomic_DNA"/>
</dbReference>
<sequence>MSTITIQEAQARLSEVIHRLAPGEEIVITEDDRPVARLTLTATPQQRPRRLGTMRGTILHMAPDFDEPLDDFREYVARIW</sequence>
<comment type="similarity">
    <text evidence="1 2">Belongs to the phD/YefM antitoxin family.</text>
</comment>
<dbReference type="InterPro" id="IPR006442">
    <property type="entry name" value="Antitoxin_Phd/YefM"/>
</dbReference>
<dbReference type="InterPro" id="IPR051416">
    <property type="entry name" value="phD-YefM_TA_antitoxins"/>
</dbReference>
<organism evidence="3 4">
    <name type="scientific">Paludisphaera mucosa</name>
    <dbReference type="NCBI Taxonomy" id="3030827"/>
    <lineage>
        <taxon>Bacteria</taxon>
        <taxon>Pseudomonadati</taxon>
        <taxon>Planctomycetota</taxon>
        <taxon>Planctomycetia</taxon>
        <taxon>Isosphaerales</taxon>
        <taxon>Isosphaeraceae</taxon>
        <taxon>Paludisphaera</taxon>
    </lineage>
</organism>
<dbReference type="InterPro" id="IPR036165">
    <property type="entry name" value="YefM-like_sf"/>
</dbReference>
<dbReference type="RefSeq" id="WP_277863809.1">
    <property type="nucleotide sequence ID" value="NZ_JARRAG010000002.1"/>
</dbReference>
<comment type="function">
    <text evidence="2">Antitoxin component of a type II toxin-antitoxin (TA) system.</text>
</comment>
<accession>A0ABT6FIX1</accession>
<keyword evidence="4" id="KW-1185">Reference proteome</keyword>
<evidence type="ECO:0000313" key="4">
    <source>
        <dbReference type="Proteomes" id="UP001216907"/>
    </source>
</evidence>
<gene>
    <name evidence="3" type="ORF">PZE19_27530</name>
</gene>
<evidence type="ECO:0000256" key="2">
    <source>
        <dbReference type="RuleBase" id="RU362080"/>
    </source>
</evidence>
<dbReference type="SUPFAM" id="SSF143120">
    <property type="entry name" value="YefM-like"/>
    <property type="match status" value="1"/>
</dbReference>
<dbReference type="Gene3D" id="3.40.1620.10">
    <property type="entry name" value="YefM-like domain"/>
    <property type="match status" value="1"/>
</dbReference>
<dbReference type="Pfam" id="PF02604">
    <property type="entry name" value="PhdYeFM_antitox"/>
    <property type="match status" value="1"/>
</dbReference>